<evidence type="ECO:0000313" key="2">
    <source>
        <dbReference type="Proteomes" id="UP000255505"/>
    </source>
</evidence>
<gene>
    <name evidence="1" type="ORF">CT19425_P30334</name>
</gene>
<sequence>MWRLLLFEVLADDLNGCATTASGEIGRRPQRTAPQLLADAWLVLLAQEASRYAFQALHQRRQRDLGG</sequence>
<geneLocation type="plasmid" evidence="1">
    <name>III</name>
</geneLocation>
<dbReference type="Proteomes" id="UP000255505">
    <property type="component" value="Plasmid III"/>
</dbReference>
<protein>
    <submittedName>
        <fullName evidence="1">Uncharacterized protein</fullName>
    </submittedName>
</protein>
<evidence type="ECO:0000313" key="1">
    <source>
        <dbReference type="EMBL" id="SPK77485.1"/>
    </source>
</evidence>
<keyword evidence="1" id="KW-0614">Plasmid</keyword>
<accession>A0A375IWE8</accession>
<proteinExistence type="predicted"/>
<name>A0A375IWE8_9BURK</name>
<dbReference type="AlphaFoldDB" id="A0A375IWE8"/>
<dbReference type="EMBL" id="LT991978">
    <property type="protein sequence ID" value="SPK77485.1"/>
    <property type="molecule type" value="Genomic_DNA"/>
</dbReference>
<organism evidence="1 2">
    <name type="scientific">Cupriavidus taiwanensis</name>
    <dbReference type="NCBI Taxonomy" id="164546"/>
    <lineage>
        <taxon>Bacteria</taxon>
        <taxon>Pseudomonadati</taxon>
        <taxon>Pseudomonadota</taxon>
        <taxon>Betaproteobacteria</taxon>
        <taxon>Burkholderiales</taxon>
        <taxon>Burkholderiaceae</taxon>
        <taxon>Cupriavidus</taxon>
    </lineage>
</organism>
<reference evidence="1 2" key="1">
    <citation type="submission" date="2018-01" db="EMBL/GenBank/DDBJ databases">
        <authorList>
            <person name="Gaut B.S."/>
            <person name="Morton B.R."/>
            <person name="Clegg M.T."/>
            <person name="Duvall M.R."/>
        </authorList>
    </citation>
    <scope>NUCLEOTIDE SEQUENCE [LARGE SCALE GENOMIC DNA]</scope>
    <source>
        <strain evidence="1">Cupriavidus taiwanensis LMG 19425</strain>
        <plasmid evidence="2">Plasmid iii</plasmid>
    </source>
</reference>